<name>A0ABT1UPF8_9ACTN</name>
<dbReference type="Pfam" id="PF00890">
    <property type="entry name" value="FAD_binding_2"/>
    <property type="match status" value="1"/>
</dbReference>
<keyword evidence="1" id="KW-0285">Flavoprotein</keyword>
<proteinExistence type="predicted"/>
<dbReference type="RefSeq" id="WP_256648219.1">
    <property type="nucleotide sequence ID" value="NZ_JANIAA010000001.1"/>
</dbReference>
<feature type="compositionally biased region" description="Low complexity" evidence="3">
    <location>
        <begin position="92"/>
        <end position="101"/>
    </location>
</feature>
<reference evidence="5 6" key="1">
    <citation type="submission" date="2022-07" db="EMBL/GenBank/DDBJ databases">
        <authorList>
            <person name="Phongsopitanun W."/>
            <person name="Tanasupawat S."/>
        </authorList>
    </citation>
    <scope>NUCLEOTIDE SEQUENCE [LARGE SCALE GENOMIC DNA]</scope>
    <source>
        <strain evidence="5 6">RCU-064</strain>
    </source>
</reference>
<dbReference type="SUPFAM" id="SSF51905">
    <property type="entry name" value="FAD/NAD(P)-binding domain"/>
    <property type="match status" value="1"/>
</dbReference>
<comment type="caution">
    <text evidence="5">The sequence shown here is derived from an EMBL/GenBank/DDBJ whole genome shotgun (WGS) entry which is preliminary data.</text>
</comment>
<dbReference type="InterPro" id="IPR003953">
    <property type="entry name" value="FAD-dep_OxRdtase_2_FAD-bd"/>
</dbReference>
<evidence type="ECO:0000259" key="4">
    <source>
        <dbReference type="Pfam" id="PF00890"/>
    </source>
</evidence>
<dbReference type="EMBL" id="JANIAA010000001">
    <property type="protein sequence ID" value="MCQ8187029.1"/>
    <property type="molecule type" value="Genomic_DNA"/>
</dbReference>
<sequence length="113" mass="12036">MTHTRTPTIVVASAGLTGLSAAISAREAGARVVLLEKGGREDVGGNAAFSGGLFLFRYDGPDDLTSITEDFEPGMAADRNARRARRADRGARGPADAHAADVQQRLRARRHHQ</sequence>
<evidence type="ECO:0000256" key="1">
    <source>
        <dbReference type="ARBA" id="ARBA00022630"/>
    </source>
</evidence>
<organism evidence="5 6">
    <name type="scientific">Streptomyces rugosispiralis</name>
    <dbReference type="NCBI Taxonomy" id="2967341"/>
    <lineage>
        <taxon>Bacteria</taxon>
        <taxon>Bacillati</taxon>
        <taxon>Actinomycetota</taxon>
        <taxon>Actinomycetes</taxon>
        <taxon>Kitasatosporales</taxon>
        <taxon>Streptomycetaceae</taxon>
        <taxon>Streptomyces</taxon>
    </lineage>
</organism>
<keyword evidence="2" id="KW-0560">Oxidoreductase</keyword>
<dbReference type="Proteomes" id="UP001204746">
    <property type="component" value="Unassembled WGS sequence"/>
</dbReference>
<accession>A0ABT1UPF8</accession>
<evidence type="ECO:0000313" key="6">
    <source>
        <dbReference type="Proteomes" id="UP001204746"/>
    </source>
</evidence>
<dbReference type="Gene3D" id="3.50.50.60">
    <property type="entry name" value="FAD/NAD(P)-binding domain"/>
    <property type="match status" value="1"/>
</dbReference>
<gene>
    <name evidence="5" type="ORF">NP777_01915</name>
</gene>
<feature type="domain" description="FAD-dependent oxidoreductase 2 FAD-binding" evidence="4">
    <location>
        <begin position="9"/>
        <end position="62"/>
    </location>
</feature>
<evidence type="ECO:0000256" key="2">
    <source>
        <dbReference type="ARBA" id="ARBA00023002"/>
    </source>
</evidence>
<evidence type="ECO:0000313" key="5">
    <source>
        <dbReference type="EMBL" id="MCQ8187029.1"/>
    </source>
</evidence>
<feature type="region of interest" description="Disordered" evidence="3">
    <location>
        <begin position="75"/>
        <end position="113"/>
    </location>
</feature>
<protein>
    <submittedName>
        <fullName evidence="5">FAD-binding protein</fullName>
    </submittedName>
</protein>
<dbReference type="InterPro" id="IPR036188">
    <property type="entry name" value="FAD/NAD-bd_sf"/>
</dbReference>
<keyword evidence="6" id="KW-1185">Reference proteome</keyword>
<evidence type="ECO:0000256" key="3">
    <source>
        <dbReference type="SAM" id="MobiDB-lite"/>
    </source>
</evidence>